<evidence type="ECO:0000256" key="1">
    <source>
        <dbReference type="SAM" id="MobiDB-lite"/>
    </source>
</evidence>
<feature type="region of interest" description="Disordered" evidence="1">
    <location>
        <begin position="608"/>
        <end position="630"/>
    </location>
</feature>
<dbReference type="EMBL" id="JAEHOD010000029">
    <property type="protein sequence ID" value="KAG2444165.1"/>
    <property type="molecule type" value="Genomic_DNA"/>
</dbReference>
<reference evidence="2" key="1">
    <citation type="journal article" date="2020" name="bioRxiv">
        <title>Comparative genomics of Chlamydomonas.</title>
        <authorList>
            <person name="Craig R.J."/>
            <person name="Hasan A.R."/>
            <person name="Ness R.W."/>
            <person name="Keightley P.D."/>
        </authorList>
    </citation>
    <scope>NUCLEOTIDE SEQUENCE</scope>
    <source>
        <strain evidence="2">CCAP 11/173</strain>
    </source>
</reference>
<feature type="compositionally biased region" description="Pro residues" evidence="1">
    <location>
        <begin position="376"/>
        <end position="385"/>
    </location>
</feature>
<evidence type="ECO:0000313" key="2">
    <source>
        <dbReference type="EMBL" id="KAG2444165.1"/>
    </source>
</evidence>
<feature type="compositionally biased region" description="Gly residues" evidence="1">
    <location>
        <begin position="1153"/>
        <end position="1163"/>
    </location>
</feature>
<comment type="caution">
    <text evidence="2">The sequence shown here is derived from an EMBL/GenBank/DDBJ whole genome shotgun (WGS) entry which is preliminary data.</text>
</comment>
<feature type="region of interest" description="Disordered" evidence="1">
    <location>
        <begin position="372"/>
        <end position="391"/>
    </location>
</feature>
<protein>
    <submittedName>
        <fullName evidence="2">Uncharacterized protein</fullName>
    </submittedName>
</protein>
<sequence>MHSALGSLQQQAQRRLLVEACLSDVDELQSRNENPAEPDSGAAGAPAAGSEPCPSRDRARASLRRLHPTAWLCAEPAASSVVEPGVLKPASRLLQAATAAAGDSRSGGGGLALCWGGKRLPWAHLAARERAAAEQVSGTGIEKSNSDDEKVAQGWLTQQPRAPQDWSWLASPPWGVAPLPPELAARVDAGGRLLLPGGSSAAAAVAAAASAHAVAIAASNRPHSHPDPRCAELYRRLHRMTGAAQQVLAVAAAAADAAPAAVTGTSVRSAGEGPHLQPTWARNSRLPDGAPAVLAKIAASIAALTQAGAGILGGGLDKPPTRYPGDLETSHNPQEKVVWMLYNFATSAHDTDSHNRRALCECLQPVLGTVGQPQTRTPPAPPPPCGSDWDSQGQGSWMDMISHYDELPEHRQQSEHRVMEAWHGGPWDAQALLALVAEAPQEQLEDIAMSGVSPWRGLVNHVLAWCQGDRRQLWRWLLETAAAGEEAEVAAKVAKGRGTTAAAAGQDASRQLCRTWGDAATEVLRGAACWLAIFSMLHNDLLGGPGDDRDRLEVVIREAFERDPLCMAVAFPMFLLARALHPGRHVSPLEMYDVLLLGQLPDFPDLHWPTDGPGAANRSPAARRRDGPPPPPLSYAHALEVMGSCLWEPQATHAMFRALWCRGQNDMRMAVGELLRSWFEAWAYAAEAGMEAKARCKRGMLLAHEAWVRGVTALSDDDVRNVLVRLQLSELAANGGGWLGAELETVLDCLLGGGGSRGGGGGWAGAGAGAARLVSDVQVAEARAGLAAFAQDRGLTDVLAALPAYRPPAAALAAALRALLLLRIVPGAVPPVAAYLSPEEARRARAGVEAAAALDTAAAVQGGGCDLVRVRVPAGDEASTAALLLVLSMHTVALERKVADACSYLLFQPAFRAAAAGQQQQRQQQQQQRGGRVRAVEMACGGAREVDLDVCRVFKPAWPQSDAAALSSPWRYPWLAVRQLAVAQWTDKTTVSDMVAFLRLNLLERHLGICAAGVQGVVALGRMLVAVAKLREELRPSGGNAAAAAGRDVAAQINRVLEFGDDERPPTAAFGGGGGAGGGNSGSSNGSNIPAAKGTGDSSPAPAGAGLAPPTLNEFYSILESSAKVGVQPLPPAAQRRHELSAPCAPPGPPAGSNGGNCNGNGHGSPQQRDLRSQAMQQSVSVLEVPPDAGGDYHVQPGYGQLLVEQNGRAENAILRRAKLANLELAAAAVLRRLQLEGEEEGDGTQRGRRGKEARRKLPRCHLKLDVWFFEVAPGRPWELVLPAAERVADWNKRMAVRVLATQR</sequence>
<organism evidence="2 3">
    <name type="scientific">Chlamydomonas schloesseri</name>
    <dbReference type="NCBI Taxonomy" id="2026947"/>
    <lineage>
        <taxon>Eukaryota</taxon>
        <taxon>Viridiplantae</taxon>
        <taxon>Chlorophyta</taxon>
        <taxon>core chlorophytes</taxon>
        <taxon>Chlorophyceae</taxon>
        <taxon>CS clade</taxon>
        <taxon>Chlamydomonadales</taxon>
        <taxon>Chlamydomonadaceae</taxon>
        <taxon>Chlamydomonas</taxon>
    </lineage>
</organism>
<name>A0A835WBB2_9CHLO</name>
<gene>
    <name evidence="2" type="ORF">HYH02_009104</name>
</gene>
<dbReference type="OrthoDB" id="559559at2759"/>
<feature type="compositionally biased region" description="Gly residues" evidence="1">
    <location>
        <begin position="1070"/>
        <end position="1081"/>
    </location>
</feature>
<keyword evidence="3" id="KW-1185">Reference proteome</keyword>
<feature type="region of interest" description="Disordered" evidence="1">
    <location>
        <begin position="1133"/>
        <end position="1177"/>
    </location>
</feature>
<feature type="region of interest" description="Disordered" evidence="1">
    <location>
        <begin position="30"/>
        <end position="58"/>
    </location>
</feature>
<evidence type="ECO:0000313" key="3">
    <source>
        <dbReference type="Proteomes" id="UP000613740"/>
    </source>
</evidence>
<feature type="compositionally biased region" description="Low complexity" evidence="1">
    <location>
        <begin position="35"/>
        <end position="53"/>
    </location>
</feature>
<accession>A0A835WBB2</accession>
<feature type="region of interest" description="Disordered" evidence="1">
    <location>
        <begin position="1061"/>
        <end position="1106"/>
    </location>
</feature>
<dbReference type="Proteomes" id="UP000613740">
    <property type="component" value="Unassembled WGS sequence"/>
</dbReference>
<feature type="compositionally biased region" description="Low complexity" evidence="1">
    <location>
        <begin position="1082"/>
        <end position="1106"/>
    </location>
</feature>
<proteinExistence type="predicted"/>